<reference evidence="4 5" key="1">
    <citation type="submission" date="2009-01" db="EMBL/GenBank/DDBJ databases">
        <authorList>
            <person name="Fulton L."/>
            <person name="Clifton S."/>
            <person name="Chinwalla A.T."/>
            <person name="Mitreva M."/>
            <person name="Sodergren E."/>
            <person name="Weinstock G."/>
            <person name="Clifton S."/>
            <person name="Dooling D.J."/>
            <person name="Fulton B."/>
            <person name="Minx P."/>
            <person name="Pepin K.H."/>
            <person name="Johnson M."/>
            <person name="Bhonagiri V."/>
            <person name="Nash W.E."/>
            <person name="Mardis E.R."/>
            <person name="Wilson R.K."/>
        </authorList>
    </citation>
    <scope>NUCLEOTIDE SEQUENCE [LARGE SCALE GENOMIC DNA]</scope>
    <source>
        <strain evidence="4 5">ATCC 33806</strain>
    </source>
</reference>
<protein>
    <recommendedName>
        <fullName evidence="1">peptidyl-tRNA hydrolase</fullName>
        <ecNumber evidence="1">3.1.1.29</ecNumber>
    </recommendedName>
</protein>
<gene>
    <name evidence="4" type="ORF">CORMATOL_01587</name>
</gene>
<dbReference type="EMBL" id="ACEB01000022">
    <property type="protein sequence ID" value="EEG26766.1"/>
    <property type="molecule type" value="Genomic_DNA"/>
</dbReference>
<dbReference type="AlphaFoldDB" id="C0E3M3"/>
<evidence type="ECO:0000313" key="5">
    <source>
        <dbReference type="Proteomes" id="UP000006247"/>
    </source>
</evidence>
<dbReference type="GO" id="GO:0004045">
    <property type="term" value="F:peptidyl-tRNA hydrolase activity"/>
    <property type="evidence" value="ECO:0007669"/>
    <property type="project" value="UniProtKB-EC"/>
</dbReference>
<dbReference type="InterPro" id="IPR023476">
    <property type="entry name" value="Pep_tRNA_hydro_II_dom_sf"/>
</dbReference>
<sequence length="268" mass="29076">MEARTNPMTAETNPPNLDVDLDVTSPEFKIAHDRLVEVFTHRSARGTENPDEPDTVQAMQIALNLPKQHPPSRHDLLAAAAQAVVAVCLNPQAGTDGEWSAALNRWYDHRIRKVTRRARNTGWQAVQNLPGVTSSVHGAQARAFIPSAVHEVEPLIRKLQIKGTDLPLADHQPPPRADTPTIYVDAGLGMSLGKAAAQVGHGSMLLAAHQPFDWVQSWARRGFELCVVETDPDVFAQLVDAPGAVTIRDIGYTEVAPNTATVVASPRP</sequence>
<dbReference type="SUPFAM" id="SSF102462">
    <property type="entry name" value="Peptidyl-tRNA hydrolase II"/>
    <property type="match status" value="1"/>
</dbReference>
<dbReference type="EC" id="3.1.1.29" evidence="1"/>
<dbReference type="HOGENOM" id="CLU_090594_0_0_11"/>
<dbReference type="Proteomes" id="UP000006247">
    <property type="component" value="Unassembled WGS sequence"/>
</dbReference>
<evidence type="ECO:0000256" key="2">
    <source>
        <dbReference type="ARBA" id="ARBA00022801"/>
    </source>
</evidence>
<dbReference type="Pfam" id="PF01981">
    <property type="entry name" value="PTH2"/>
    <property type="match status" value="1"/>
</dbReference>
<name>C0E3M3_9CORY</name>
<accession>C0E3M3</accession>
<proteinExistence type="predicted"/>
<dbReference type="InterPro" id="IPR002833">
    <property type="entry name" value="PTH2"/>
</dbReference>
<comment type="catalytic activity">
    <reaction evidence="3">
        <text>an N-acyl-L-alpha-aminoacyl-tRNA + H2O = an N-acyl-L-amino acid + a tRNA + H(+)</text>
        <dbReference type="Rhea" id="RHEA:54448"/>
        <dbReference type="Rhea" id="RHEA-COMP:10123"/>
        <dbReference type="Rhea" id="RHEA-COMP:13883"/>
        <dbReference type="ChEBI" id="CHEBI:15377"/>
        <dbReference type="ChEBI" id="CHEBI:15378"/>
        <dbReference type="ChEBI" id="CHEBI:59874"/>
        <dbReference type="ChEBI" id="CHEBI:78442"/>
        <dbReference type="ChEBI" id="CHEBI:138191"/>
        <dbReference type="EC" id="3.1.1.29"/>
    </reaction>
</comment>
<keyword evidence="2 4" id="KW-0378">Hydrolase</keyword>
<organism evidence="4 5">
    <name type="scientific">Corynebacterium matruchotii ATCC 33806</name>
    <dbReference type="NCBI Taxonomy" id="566549"/>
    <lineage>
        <taxon>Bacteria</taxon>
        <taxon>Bacillati</taxon>
        <taxon>Actinomycetota</taxon>
        <taxon>Actinomycetes</taxon>
        <taxon>Mycobacteriales</taxon>
        <taxon>Corynebacteriaceae</taxon>
        <taxon>Corynebacterium</taxon>
    </lineage>
</organism>
<evidence type="ECO:0000313" key="4">
    <source>
        <dbReference type="EMBL" id="EEG26766.1"/>
    </source>
</evidence>
<evidence type="ECO:0000256" key="1">
    <source>
        <dbReference type="ARBA" id="ARBA00013260"/>
    </source>
</evidence>
<evidence type="ECO:0000256" key="3">
    <source>
        <dbReference type="ARBA" id="ARBA00048707"/>
    </source>
</evidence>
<comment type="caution">
    <text evidence="4">The sequence shown here is derived from an EMBL/GenBank/DDBJ whole genome shotgun (WGS) entry which is preliminary data.</text>
</comment>
<dbReference type="Gene3D" id="3.40.1490.10">
    <property type="entry name" value="Bit1"/>
    <property type="match status" value="1"/>
</dbReference>